<dbReference type="Proteomes" id="UP000319817">
    <property type="component" value="Chromosome"/>
</dbReference>
<dbReference type="EMBL" id="CP036526">
    <property type="protein sequence ID" value="QDT13769.1"/>
    <property type="molecule type" value="Genomic_DNA"/>
</dbReference>
<accession>A0A517P318</accession>
<sequence>MKRALIAGLVGVTALWGASSPAEDRVWISPPPTTAASSRWFARPIKQLSGKIAQLDDRQLRIKVADAPDDTLIAAHRVLWIESDDLPAEAQKAYGLYNAGKFDQALRPFLDSLAEHPPVWRQQWLSMMAADAAWRAKRPTIALELVSQLDARPLPPIVLSWLPINWDNSVNDRTNETAALDKISAPSAAVRLVAASWLIQSRQRRQAVETLQKLALDNQRPIIARLAEVVSWRATLPPQVAGNVANWEQKVNALPLVLQTGPLQSLVHKYQAAGLKDEAKKLRLLLELTPVVPKRAQ</sequence>
<organism evidence="1 2">
    <name type="scientific">Stieleria marina</name>
    <dbReference type="NCBI Taxonomy" id="1930275"/>
    <lineage>
        <taxon>Bacteria</taxon>
        <taxon>Pseudomonadati</taxon>
        <taxon>Planctomycetota</taxon>
        <taxon>Planctomycetia</taxon>
        <taxon>Pirellulales</taxon>
        <taxon>Pirellulaceae</taxon>
        <taxon>Stieleria</taxon>
    </lineage>
</organism>
<dbReference type="RefSeq" id="WP_145421583.1">
    <property type="nucleotide sequence ID" value="NZ_CP036526.1"/>
</dbReference>
<evidence type="ECO:0000313" key="1">
    <source>
        <dbReference type="EMBL" id="QDT13769.1"/>
    </source>
</evidence>
<evidence type="ECO:0000313" key="2">
    <source>
        <dbReference type="Proteomes" id="UP000319817"/>
    </source>
</evidence>
<name>A0A517P318_9BACT</name>
<dbReference type="AlphaFoldDB" id="A0A517P318"/>
<proteinExistence type="predicted"/>
<reference evidence="1 2" key="1">
    <citation type="submission" date="2019-02" db="EMBL/GenBank/DDBJ databases">
        <title>Deep-cultivation of Planctomycetes and their phenomic and genomic characterization uncovers novel biology.</title>
        <authorList>
            <person name="Wiegand S."/>
            <person name="Jogler M."/>
            <person name="Boedeker C."/>
            <person name="Pinto D."/>
            <person name="Vollmers J."/>
            <person name="Rivas-Marin E."/>
            <person name="Kohn T."/>
            <person name="Peeters S.H."/>
            <person name="Heuer A."/>
            <person name="Rast P."/>
            <person name="Oberbeckmann S."/>
            <person name="Bunk B."/>
            <person name="Jeske O."/>
            <person name="Meyerdierks A."/>
            <person name="Storesund J.E."/>
            <person name="Kallscheuer N."/>
            <person name="Luecker S."/>
            <person name="Lage O.M."/>
            <person name="Pohl T."/>
            <person name="Merkel B.J."/>
            <person name="Hornburger P."/>
            <person name="Mueller R.-W."/>
            <person name="Bruemmer F."/>
            <person name="Labrenz M."/>
            <person name="Spormann A.M."/>
            <person name="Op den Camp H."/>
            <person name="Overmann J."/>
            <person name="Amann R."/>
            <person name="Jetten M.S.M."/>
            <person name="Mascher T."/>
            <person name="Medema M.H."/>
            <person name="Devos D.P."/>
            <person name="Kaster A.-K."/>
            <person name="Ovreas L."/>
            <person name="Rohde M."/>
            <person name="Galperin M.Y."/>
            <person name="Jogler C."/>
        </authorList>
    </citation>
    <scope>NUCLEOTIDE SEQUENCE [LARGE SCALE GENOMIC DNA]</scope>
    <source>
        <strain evidence="1 2">K23_9</strain>
    </source>
</reference>
<dbReference type="OrthoDB" id="266772at2"/>
<gene>
    <name evidence="1" type="ORF">K239x_57890</name>
</gene>
<protein>
    <submittedName>
        <fullName evidence="1">Uncharacterized protein</fullName>
    </submittedName>
</protein>
<keyword evidence="2" id="KW-1185">Reference proteome</keyword>